<evidence type="ECO:0000313" key="1">
    <source>
        <dbReference type="EMBL" id="KAG6526494.1"/>
    </source>
</evidence>
<dbReference type="GO" id="GO:0009941">
    <property type="term" value="C:chloroplast envelope"/>
    <property type="evidence" value="ECO:0007669"/>
    <property type="project" value="TreeGrafter"/>
</dbReference>
<name>A0A8J5HSU1_ZINOF</name>
<proteinExistence type="predicted"/>
<dbReference type="PANTHER" id="PTHR31755:SF2">
    <property type="entry name" value="OS08G0320800 PROTEIN"/>
    <property type="match status" value="1"/>
</dbReference>
<dbReference type="Proteomes" id="UP000734854">
    <property type="component" value="Unassembled WGS sequence"/>
</dbReference>
<dbReference type="AlphaFoldDB" id="A0A8J5HSU1"/>
<gene>
    <name evidence="1" type="ORF">ZIOFF_016479</name>
</gene>
<dbReference type="InterPro" id="IPR040320">
    <property type="entry name" value="At4g37920-like"/>
</dbReference>
<dbReference type="EMBL" id="JACMSC010000004">
    <property type="protein sequence ID" value="KAG6526494.1"/>
    <property type="molecule type" value="Genomic_DNA"/>
</dbReference>
<keyword evidence="2" id="KW-1185">Reference proteome</keyword>
<reference evidence="1 2" key="1">
    <citation type="submission" date="2020-08" db="EMBL/GenBank/DDBJ databases">
        <title>Plant Genome Project.</title>
        <authorList>
            <person name="Zhang R.-G."/>
        </authorList>
    </citation>
    <scope>NUCLEOTIDE SEQUENCE [LARGE SCALE GENOMIC DNA]</scope>
    <source>
        <tissue evidence="1">Rhizome</tissue>
    </source>
</reference>
<accession>A0A8J5HSU1</accession>
<sequence>MSATKMLALGIPSPQRDAFRLLPRPSFASCKHAAVRLAPLATCSCSGALFPSTTTPHTDGDGLGSSSSRRKLRRRYRRILLRNCVATNSVTDNLEKQSEVEVANGYTMTQFCDKMIEFFMHEKPQTKDWRKILVFRDDWKKYRVNFFDRCQVRVDTENDPVMKQKLISFARKMKKIDHEVDNHMELLKEIQENPLDINAIVAQRRNEFTSDFFHHLNILQESLDSLEDRDGIARLGAKCLSAVSAYDNTIENSEILETAQSRFNDILNSPSLDEACEKIKSLAKANELDSSLILLINRTWAAAKNSPTIRNEVKDIMHHIYMATKKSIKSIAPHEIKLLKYLLNITDPEERFLVLATAFSPGDERDVKDTDVIYTTPKELHKWIKIMLDAYHLNKEETDLMEARKMSDPVVIQRLFVLKETIEVEYLGQPSDKQDQESD</sequence>
<protein>
    <submittedName>
        <fullName evidence="1">Uncharacterized protein</fullName>
    </submittedName>
</protein>
<dbReference type="OrthoDB" id="509361at2759"/>
<dbReference type="PANTHER" id="PTHR31755">
    <property type="entry name" value="FOLATE RECEPTOR-LIKE"/>
    <property type="match status" value="1"/>
</dbReference>
<evidence type="ECO:0000313" key="2">
    <source>
        <dbReference type="Proteomes" id="UP000734854"/>
    </source>
</evidence>
<dbReference type="GO" id="GO:0009535">
    <property type="term" value="C:chloroplast thylakoid membrane"/>
    <property type="evidence" value="ECO:0007669"/>
    <property type="project" value="TreeGrafter"/>
</dbReference>
<comment type="caution">
    <text evidence="1">The sequence shown here is derived from an EMBL/GenBank/DDBJ whole genome shotgun (WGS) entry which is preliminary data.</text>
</comment>
<organism evidence="1 2">
    <name type="scientific">Zingiber officinale</name>
    <name type="common">Ginger</name>
    <name type="synonym">Amomum zingiber</name>
    <dbReference type="NCBI Taxonomy" id="94328"/>
    <lineage>
        <taxon>Eukaryota</taxon>
        <taxon>Viridiplantae</taxon>
        <taxon>Streptophyta</taxon>
        <taxon>Embryophyta</taxon>
        <taxon>Tracheophyta</taxon>
        <taxon>Spermatophyta</taxon>
        <taxon>Magnoliopsida</taxon>
        <taxon>Liliopsida</taxon>
        <taxon>Zingiberales</taxon>
        <taxon>Zingiberaceae</taxon>
        <taxon>Zingiber</taxon>
    </lineage>
</organism>